<evidence type="ECO:0000313" key="3">
    <source>
        <dbReference type="EMBL" id="KAI1232989.1"/>
    </source>
</evidence>
<dbReference type="SUPFAM" id="SSF48371">
    <property type="entry name" value="ARM repeat"/>
    <property type="match status" value="1"/>
</dbReference>
<feature type="domain" description="tRNA (32-2'-O)-methyltransferase regulator THADA-like TPR repeats region" evidence="1">
    <location>
        <begin position="488"/>
        <end position="645"/>
    </location>
</feature>
<proteinExistence type="predicted"/>
<evidence type="ECO:0000259" key="1">
    <source>
        <dbReference type="Pfam" id="PF25150"/>
    </source>
</evidence>
<dbReference type="OrthoDB" id="73997at2759"/>
<feature type="non-terminal residue" evidence="2">
    <location>
        <position position="1"/>
    </location>
</feature>
<keyword evidence="4" id="KW-1185">Reference proteome</keyword>
<gene>
    <name evidence="3" type="ORF">IHE44_0006179</name>
    <name evidence="2" type="ORF">IHE44_013223</name>
</gene>
<organism evidence="2">
    <name type="scientific">Lamprotornis superbus</name>
    <dbReference type="NCBI Taxonomy" id="245042"/>
    <lineage>
        <taxon>Eukaryota</taxon>
        <taxon>Metazoa</taxon>
        <taxon>Chordata</taxon>
        <taxon>Craniata</taxon>
        <taxon>Vertebrata</taxon>
        <taxon>Euteleostomi</taxon>
        <taxon>Archelosauria</taxon>
        <taxon>Archosauria</taxon>
        <taxon>Dinosauria</taxon>
        <taxon>Saurischia</taxon>
        <taxon>Theropoda</taxon>
        <taxon>Coelurosauria</taxon>
        <taxon>Aves</taxon>
        <taxon>Neognathae</taxon>
        <taxon>Neoaves</taxon>
        <taxon>Telluraves</taxon>
        <taxon>Australaves</taxon>
        <taxon>Passeriformes</taxon>
        <taxon>Sturnidae</taxon>
        <taxon>Lamprotornis</taxon>
    </lineage>
</organism>
<reference evidence="3 4" key="2">
    <citation type="journal article" date="2021" name="J. Hered.">
        <title>Feather Gene Expression Elucidates the Developmental Basis of Plumage Iridescence in African Starlings.</title>
        <authorList>
            <person name="Rubenstein D.R."/>
            <person name="Corvelo A."/>
            <person name="MacManes M.D."/>
            <person name="Maia R."/>
            <person name="Narzisi G."/>
            <person name="Rousaki A."/>
            <person name="Vandenabeele P."/>
            <person name="Shawkey M.D."/>
            <person name="Solomon J."/>
        </authorList>
    </citation>
    <scope>NUCLEOTIDE SEQUENCE [LARGE SCALE GENOMIC DNA]</scope>
    <source>
        <strain evidence="3">SS15</strain>
    </source>
</reference>
<dbReference type="EMBL" id="JADDUC020000020">
    <property type="protein sequence ID" value="KAI1232989.1"/>
    <property type="molecule type" value="Genomic_DNA"/>
</dbReference>
<sequence length="683" mass="74773">STAKRCKEKHLEEALQLTRVLSEGLQALGEAEARPLLRCVLAFQMEATSSSSSFQKLEQMVTQLAVGKEALLAQEVDMLLAGLALQGEPLAELGAGLAAGGPGVDAVPLPAVSMFLEESSLGQQHWRQNLAPLLQRLATTLRWVLQGQPAPGSTWGYLVIKACLQVFQTLPKDVAPLVWSTSGKSETLQSLLGLLLEVVWGKALNKDTRLLAGTALSMLVNTAPQPQYGASAVLTLFQLPSQGTGELKFGELVVEVLPVLESDGLEKLVLTRGLLTCCKVDILSCQLEGLPHKACLLLDMVFPAVCALTREQKDCHYYCFQACALWLQRLREGLAALWHLMGSRILAQDNELLQEVTQLLWTNAETPVEGVSEFIHSSFRLLLEIYHLECQHFQDQERPLYQQMLQRVVSMPWQIKARYVPLCAIIPYMGSQQVLDAYPDLPQHLLSCLSTNHLCPAAAEVYKVLVRQQCSQWRDGQRGTEVALAEQWALCWLPLLSEALCSPLPILQSNAANHLLTWTLRQLPATQALLAAQFGGQDTMSLRAWVSLLKAQKSVAGALPLGDEALERLSRCLGTHEEGVRLAALGLLCCSPNTNQPLLGTEVQLLREFLPLNLNCDSSSFRQLLQAALRKALVRLRDSSLAQLRGKAPQGSGPGKGAEQLAQAVGEAATQHLYHSPGRFTRA</sequence>
<dbReference type="AlphaFoldDB" id="A0A835P220"/>
<dbReference type="GO" id="GO:0005829">
    <property type="term" value="C:cytosol"/>
    <property type="evidence" value="ECO:0007669"/>
    <property type="project" value="TreeGrafter"/>
</dbReference>
<name>A0A835P220_9PASS</name>
<evidence type="ECO:0000313" key="4">
    <source>
        <dbReference type="Proteomes" id="UP000618051"/>
    </source>
</evidence>
<dbReference type="EMBL" id="JADDUC010000008">
    <property type="protein sequence ID" value="KAG0132344.1"/>
    <property type="molecule type" value="Genomic_DNA"/>
</dbReference>
<protein>
    <submittedName>
        <fullName evidence="2">Thyroid adenoma-associated protein</fullName>
    </submittedName>
</protein>
<comment type="caution">
    <text evidence="2">The sequence shown here is derived from an EMBL/GenBank/DDBJ whole genome shotgun (WGS) entry which is preliminary data.</text>
</comment>
<dbReference type="Proteomes" id="UP000618051">
    <property type="component" value="Unassembled WGS sequence"/>
</dbReference>
<dbReference type="PANTHER" id="PTHR14387">
    <property type="entry name" value="THADA/DEATH RECEPTOR INTERACTING PROTEIN"/>
    <property type="match status" value="1"/>
</dbReference>
<dbReference type="PANTHER" id="PTHR14387:SF0">
    <property type="entry name" value="DUF2428 DOMAIN-CONTAINING PROTEIN"/>
    <property type="match status" value="1"/>
</dbReference>
<dbReference type="GO" id="GO:0030488">
    <property type="term" value="P:tRNA methylation"/>
    <property type="evidence" value="ECO:0007669"/>
    <property type="project" value="TreeGrafter"/>
</dbReference>
<reference evidence="2" key="1">
    <citation type="submission" date="2020-10" db="EMBL/GenBank/DDBJ databases">
        <title>Feather gene expression reveals the developmental basis of iridescence in African starlings.</title>
        <authorList>
            <person name="Rubenstein D.R."/>
        </authorList>
    </citation>
    <scope>NUCLEOTIDE SEQUENCE</scope>
    <source>
        <strain evidence="2">SS15</strain>
        <tissue evidence="2">Liver</tissue>
    </source>
</reference>
<reference evidence="3" key="3">
    <citation type="submission" date="2022-01" db="EMBL/GenBank/DDBJ databases">
        <authorList>
            <person name="Rubenstein D.R."/>
        </authorList>
    </citation>
    <scope>NUCLEOTIDE SEQUENCE</scope>
    <source>
        <strain evidence="3">SS15</strain>
        <tissue evidence="3">Liver</tissue>
    </source>
</reference>
<dbReference type="InterPro" id="IPR051954">
    <property type="entry name" value="tRNA_methyltransferase_THADA"/>
</dbReference>
<evidence type="ECO:0000313" key="2">
    <source>
        <dbReference type="EMBL" id="KAG0132344.1"/>
    </source>
</evidence>
<dbReference type="InterPro" id="IPR016024">
    <property type="entry name" value="ARM-type_fold"/>
</dbReference>
<dbReference type="InterPro" id="IPR056843">
    <property type="entry name" value="THADA-like_TPR"/>
</dbReference>
<accession>A0A835P220</accession>
<dbReference type="Pfam" id="PF25150">
    <property type="entry name" value="TPR_Trm732"/>
    <property type="match status" value="1"/>
</dbReference>